<dbReference type="OrthoDB" id="198885at2759"/>
<organism evidence="8 9">
    <name type="scientific">Rhynchosporium agropyri</name>
    <dbReference type="NCBI Taxonomy" id="914238"/>
    <lineage>
        <taxon>Eukaryota</taxon>
        <taxon>Fungi</taxon>
        <taxon>Dikarya</taxon>
        <taxon>Ascomycota</taxon>
        <taxon>Pezizomycotina</taxon>
        <taxon>Leotiomycetes</taxon>
        <taxon>Helotiales</taxon>
        <taxon>Ploettnerulaceae</taxon>
        <taxon>Rhynchosporium</taxon>
    </lineage>
</organism>
<evidence type="ECO:0000256" key="5">
    <source>
        <dbReference type="ARBA" id="ARBA00023295"/>
    </source>
</evidence>
<gene>
    <name evidence="8" type="ORF">RAG0_15442</name>
</gene>
<dbReference type="CDD" id="cd01941">
    <property type="entry name" value="YeiC_kinase_like"/>
    <property type="match status" value="1"/>
</dbReference>
<dbReference type="SUPFAM" id="SSF53613">
    <property type="entry name" value="Ribokinase-like"/>
    <property type="match status" value="1"/>
</dbReference>
<dbReference type="GO" id="GO:0046872">
    <property type="term" value="F:metal ion binding"/>
    <property type="evidence" value="ECO:0007669"/>
    <property type="project" value="UniProtKB-KW"/>
</dbReference>
<dbReference type="PANTHER" id="PTHR42909:SF1">
    <property type="entry name" value="CARBOHYDRATE KINASE PFKB DOMAIN-CONTAINING PROTEIN"/>
    <property type="match status" value="1"/>
</dbReference>
<feature type="compositionally biased region" description="Basic and acidic residues" evidence="6">
    <location>
        <begin position="420"/>
        <end position="432"/>
    </location>
</feature>
<feature type="domain" description="Carbohydrate kinase PfkB" evidence="7">
    <location>
        <begin position="519"/>
        <end position="709"/>
    </location>
</feature>
<evidence type="ECO:0000256" key="2">
    <source>
        <dbReference type="ARBA" id="ARBA00022801"/>
    </source>
</evidence>
<evidence type="ECO:0000256" key="3">
    <source>
        <dbReference type="ARBA" id="ARBA00023211"/>
    </source>
</evidence>
<evidence type="ECO:0000259" key="7">
    <source>
        <dbReference type="Pfam" id="PF00294"/>
    </source>
</evidence>
<keyword evidence="1" id="KW-0479">Metal-binding</keyword>
<feature type="region of interest" description="Disordered" evidence="6">
    <location>
        <begin position="414"/>
        <end position="434"/>
    </location>
</feature>
<dbReference type="InterPro" id="IPR022830">
    <property type="entry name" value="Indigdn_synthA-like"/>
</dbReference>
<accession>A0A1E1LL92</accession>
<dbReference type="PANTHER" id="PTHR42909">
    <property type="entry name" value="ZGC:136858"/>
    <property type="match status" value="1"/>
</dbReference>
<keyword evidence="9" id="KW-1185">Reference proteome</keyword>
<keyword evidence="2" id="KW-0378">Hydrolase</keyword>
<keyword evidence="5" id="KW-0326">Glycosidase</keyword>
<dbReference type="AlphaFoldDB" id="A0A1E1LL92"/>
<dbReference type="Pfam" id="PF04227">
    <property type="entry name" value="Indigoidine_A"/>
    <property type="match status" value="1"/>
</dbReference>
<dbReference type="HAMAP" id="MF_01876">
    <property type="entry name" value="PsiMP_glycosidase"/>
    <property type="match status" value="1"/>
</dbReference>
<evidence type="ECO:0000256" key="4">
    <source>
        <dbReference type="ARBA" id="ARBA00023239"/>
    </source>
</evidence>
<evidence type="ECO:0000256" key="6">
    <source>
        <dbReference type="SAM" id="MobiDB-lite"/>
    </source>
</evidence>
<dbReference type="Gene3D" id="3.40.1790.10">
    <property type="entry name" value="Indigoidine synthase domain"/>
    <property type="match status" value="1"/>
</dbReference>
<dbReference type="EMBL" id="FJUX01000139">
    <property type="protein sequence ID" value="CZT11250.1"/>
    <property type="molecule type" value="Genomic_DNA"/>
</dbReference>
<dbReference type="Proteomes" id="UP000178912">
    <property type="component" value="Unassembled WGS sequence"/>
</dbReference>
<dbReference type="InterPro" id="IPR011611">
    <property type="entry name" value="PfkB_dom"/>
</dbReference>
<dbReference type="Gene3D" id="3.40.1190.20">
    <property type="match status" value="1"/>
</dbReference>
<dbReference type="GO" id="GO:0005737">
    <property type="term" value="C:cytoplasm"/>
    <property type="evidence" value="ECO:0007669"/>
    <property type="project" value="TreeGrafter"/>
</dbReference>
<evidence type="ECO:0000313" key="8">
    <source>
        <dbReference type="EMBL" id="CZT11250.1"/>
    </source>
</evidence>
<sequence length="887" mass="95043">MTTPRDVFAGCSGAVARISRVPLFGLQHRRLYTILGQSAGTSSDPTACKGHRRYESTSVRRVQYHPYGPRPATFQMPMPIFKHTSPDSRVLQLASEVSTALGSNQPVVALESTIYTHGFPYPANVDLALGLEEIVRSNGAVPATIGILKGKARIGMTKEEVIELASSAGKPDTMKVSRRDLPYILGNGLLGREYTGGTTVSATMILAYRSGIKVFGTGGLGGVHRGGEDSMDISADLTELGRTPIAVVASGCKSFLDIPRTLEYLETQGATVCTFADGRIGDIDFPAFYTRDSGVKSHAVFYNAREAASMIYAQEVLGNFRSGHSGMHSGLLFANPIPVEFSIPKAEIDISINQAVKEAAERGFHGSANTPFILARIKDLTKGNSLPANKALIESNVTMAARIAVQLAALRRTQGHLSRKGKDPQYRGKASDQGKQFAVVDKLPAAQNKIGAPPENTGQSSEIVGEDTQEESIAPKRETRADHSIYVFGSVAVDLSCDHTPLEEAGVQTNSDSPQMHTSNIAAIVPSIGGVGHNVALAAHRASGDSAVQLRSFVADDLAGSSVLSALGEEGLDTSGVKTLPSKLSETHRTAYRTAQYIAINDQKKDLVLAMADMSLFAIISPKPLMMAGSSPSLKWVVVDANWSRSNIKSLFTYYHNINAKIAYEPVSAAKSVLIFEPDSTSKLQPFPNNTIDLATPNQHELAAMHAAAKKNEFFESQEWWTAIDALGIPSSGARDRFVQSTNRNLTDQGIPIQVIQLLPFIPTILTKLGAEGVLLTSLLKPDDSRLTDPDSAPFILSRCANGSKEIGGVYMRLFPAAEVLKDVVSVNGVGDTFLGVLIAGLAKGVKLDDRLIDVAQRGAVMTLRSKEAVSPHLGELKEELNWLARG</sequence>
<keyword evidence="4" id="KW-0456">Lyase</keyword>
<dbReference type="Pfam" id="PF00294">
    <property type="entry name" value="PfkB"/>
    <property type="match status" value="1"/>
</dbReference>
<protein>
    <submittedName>
        <fullName evidence="8">Related to IdgA domain protein</fullName>
    </submittedName>
</protein>
<dbReference type="InterPro" id="IPR029056">
    <property type="entry name" value="Ribokinase-like"/>
</dbReference>
<dbReference type="InterPro" id="IPR007342">
    <property type="entry name" value="PsuG"/>
</dbReference>
<evidence type="ECO:0000313" key="9">
    <source>
        <dbReference type="Proteomes" id="UP000178912"/>
    </source>
</evidence>
<feature type="region of interest" description="Disordered" evidence="6">
    <location>
        <begin position="446"/>
        <end position="474"/>
    </location>
</feature>
<evidence type="ECO:0000256" key="1">
    <source>
        <dbReference type="ARBA" id="ARBA00022723"/>
    </source>
</evidence>
<keyword evidence="3" id="KW-0464">Manganese</keyword>
<name>A0A1E1LL92_9HELO</name>
<dbReference type="GO" id="GO:0004730">
    <property type="term" value="F:pseudouridylate synthase activity"/>
    <property type="evidence" value="ECO:0007669"/>
    <property type="project" value="InterPro"/>
</dbReference>
<proteinExistence type="inferred from homology"/>
<dbReference type="GO" id="GO:0016798">
    <property type="term" value="F:hydrolase activity, acting on glycosyl bonds"/>
    <property type="evidence" value="ECO:0007669"/>
    <property type="project" value="UniProtKB-KW"/>
</dbReference>
<reference evidence="9" key="1">
    <citation type="submission" date="2016-03" db="EMBL/GenBank/DDBJ databases">
        <authorList>
            <person name="Guldener U."/>
        </authorList>
    </citation>
    <scope>NUCLEOTIDE SEQUENCE [LARGE SCALE GENOMIC DNA]</scope>
    <source>
        <strain evidence="9">04CH-RAC-A.6.1</strain>
    </source>
</reference>
<dbReference type="SUPFAM" id="SSF110581">
    <property type="entry name" value="Indigoidine synthase A-like"/>
    <property type="match status" value="1"/>
</dbReference>